<dbReference type="SUPFAM" id="SSF47413">
    <property type="entry name" value="lambda repressor-like DNA-binding domains"/>
    <property type="match status" value="1"/>
</dbReference>
<dbReference type="InterPro" id="IPR001387">
    <property type="entry name" value="Cro/C1-type_HTH"/>
</dbReference>
<dbReference type="AlphaFoldDB" id="A0A2A4Z1G1"/>
<feature type="domain" description="HTH cro/C1-type" evidence="1">
    <location>
        <begin position="2"/>
        <end position="56"/>
    </location>
</feature>
<dbReference type="Gene3D" id="3.30.450.180">
    <property type="match status" value="1"/>
</dbReference>
<name>A0A2A4Z1G1_9PROT</name>
<dbReference type="PROSITE" id="PS50943">
    <property type="entry name" value="HTH_CROC1"/>
    <property type="match status" value="1"/>
</dbReference>
<evidence type="ECO:0000259" key="1">
    <source>
        <dbReference type="PROSITE" id="PS50943"/>
    </source>
</evidence>
<comment type="caution">
    <text evidence="2">The sequence shown here is derived from an EMBL/GenBank/DDBJ whole genome shotgun (WGS) entry which is preliminary data.</text>
</comment>
<reference key="1">
    <citation type="submission" date="2017-08" db="EMBL/GenBank/DDBJ databases">
        <title>A dynamic microbial community with high functional redundancy inhabits the cold, oxic subseafloor aquifer.</title>
        <authorList>
            <person name="Tully B.J."/>
            <person name="Wheat C.G."/>
            <person name="Glazer B.T."/>
            <person name="Huber J.A."/>
        </authorList>
    </citation>
    <scope>NUCLEOTIDE SEQUENCE [LARGE SCALE GENOMIC DNA]</scope>
</reference>
<sequence>MLKKMRLSKRCNFLELNVKTGIVINHLRAIENGQVHPDEDNLYKLQNALELTTPESKKFWREANLDDQKFEHTLDTEYNYTWSNISHLLDAASPYPSMLLDESMTIVKGNMASTKLFVWLLGMDEEQAERLINEAPNLIELILLDEDFKKYITNWPQVAVNLVERNHDNNPRLQTRIDKIFELLPPDELQRMQGSSAKKVENLITKLNFKKDIYRISLEETQTSFIFNSKDLNNHKMTITNLMPRDQRTRDFFNLLARF</sequence>
<evidence type="ECO:0000313" key="2">
    <source>
        <dbReference type="EMBL" id="PCJ00959.1"/>
    </source>
</evidence>
<protein>
    <recommendedName>
        <fullName evidence="1">HTH cro/C1-type domain-containing protein</fullName>
    </recommendedName>
</protein>
<dbReference type="GO" id="GO:0003677">
    <property type="term" value="F:DNA binding"/>
    <property type="evidence" value="ECO:0007669"/>
    <property type="project" value="InterPro"/>
</dbReference>
<reference evidence="2" key="2">
    <citation type="journal article" date="2018" name="ISME J.">
        <title>A dynamic microbial community with high functional redundancy inhabits the cold, oxic subseafloor aquifer.</title>
        <authorList>
            <person name="Tully B.J."/>
            <person name="Wheat C.G."/>
            <person name="Glazer B.T."/>
            <person name="Huber J.A."/>
        </authorList>
    </citation>
    <scope>NUCLEOTIDE SEQUENCE</scope>
    <source>
        <strain evidence="2">NORP83</strain>
    </source>
</reference>
<dbReference type="EMBL" id="NVUS01000009">
    <property type="protein sequence ID" value="PCJ00959.1"/>
    <property type="molecule type" value="Genomic_DNA"/>
</dbReference>
<dbReference type="CDD" id="cd00093">
    <property type="entry name" value="HTH_XRE"/>
    <property type="match status" value="1"/>
</dbReference>
<dbReference type="InterPro" id="IPR010982">
    <property type="entry name" value="Lambda_DNA-bd_dom_sf"/>
</dbReference>
<organism evidence="2">
    <name type="scientific">OCS116 cluster bacterium</name>
    <dbReference type="NCBI Taxonomy" id="2030921"/>
    <lineage>
        <taxon>Bacteria</taxon>
        <taxon>Pseudomonadati</taxon>
        <taxon>Pseudomonadota</taxon>
        <taxon>Alphaproteobacteria</taxon>
        <taxon>OCS116 cluster</taxon>
    </lineage>
</organism>
<gene>
    <name evidence="2" type="ORF">COB13_08320</name>
</gene>
<dbReference type="Pfam" id="PF17765">
    <property type="entry name" value="MLTR_LBD"/>
    <property type="match status" value="1"/>
</dbReference>
<proteinExistence type="predicted"/>
<dbReference type="Gene3D" id="1.10.260.40">
    <property type="entry name" value="lambda repressor-like DNA-binding domains"/>
    <property type="match status" value="1"/>
</dbReference>
<dbReference type="PANTHER" id="PTHR35010">
    <property type="entry name" value="BLL4672 PROTEIN-RELATED"/>
    <property type="match status" value="1"/>
</dbReference>
<accession>A0A2A4Z1G1</accession>
<dbReference type="InterPro" id="IPR041413">
    <property type="entry name" value="MLTR_LBD"/>
</dbReference>